<evidence type="ECO:0000259" key="4">
    <source>
        <dbReference type="PROSITE" id="PS50075"/>
    </source>
</evidence>
<dbReference type="PROSITE" id="PS00455">
    <property type="entry name" value="AMP_BINDING"/>
    <property type="match status" value="1"/>
</dbReference>
<dbReference type="Proteomes" id="UP000285286">
    <property type="component" value="Unassembled WGS sequence"/>
</dbReference>
<dbReference type="InterPro" id="IPR000873">
    <property type="entry name" value="AMP-dep_synth/lig_dom"/>
</dbReference>
<dbReference type="SUPFAM" id="SSF52777">
    <property type="entry name" value="CoA-dependent acyltransferases"/>
    <property type="match status" value="2"/>
</dbReference>
<sequence length="1034" mass="113008">MNAPVDPSEVFQVSAQQASILDAQQARGTILGAQLIMTFDAPIDRQRLEQAAIGLSERHEILRTEYRNMPGMKRPVQVIHAQPRLCLLSVAPGSFEQAGPACLAQLASHSLVLGLGSGEDAHRLRVAAPLASLDEVALGLLEEQLRALYQGQSLAPFDGLQYADYADWQTGLAQEEIGRKGGEFWRNLYRDMQGDSRLPYERLTPFMGALQQHEQHLPAVVPALRTLRQQWRLDSDAASLLLLWGLFVGRLSGREHWLVACAMSGRNEQLHSTLGHLAWRLPVAFNRQAELSVDGYAEHFAVQLQLSQSWQDCFNELDMLGGQGAGLDFGFSWADQPLEGALLDRPSLEKLHLQVAPSGDDLLLRLLSPAGSFSAELGRAWLAQFAEFVTQAVADPRQAAQKVALVDAAQARPLQQALDRSQSLGESASRQLHQLFERHAQQHPERTAIQIGEQQVSYAQLERRANQLARVLNQRGIGREAIVGVYGARSVEIIVALLAILKAGAAYLPLDPQYPAQRLSFMLEDAGVECLIALQALDPAIAMPATTTLLSLDDEALDQVDDSPLASCGEADDLAYVIYTSGSTGTPKGVMVSHANALASTQARVQFYQQPVQRFLMLSSFSFDSSVAGIFWSLGQGGSLCLPLEQAHKDPQAIAQLIERQAISHFLALPSLHAQVLEHLQAAPALRCAIVAGEVCPPELLRRHRQALPGVTLVNEYGPSESTVWCCAYQVAPEDRVDHELRVAIGEPIAGTRLYVLDDQQRWAGVAQEGELYVAGAGLSRGYLNRPGLTASRFVPDPFASEPGQRCYRTGDLACVRADGLVDYLGRLDHQLKIRGHRIELGEIEALLGSQEGVREAVAIARDTAAGKQLVAYVVLAAMADAQSRTVQLLGLLREQLPEYMVPSTLQAVQSLPRTPNGKLDRAALAARALDGVAYVAPGNELEQLLAEVWQEALQLERVGINDNFFALGGHSLLATRIRSQVQARLNVTLPLKVFFEGETVELLARQIEMHRDEAVSEDKVQALEALFAEAQEQ</sequence>
<dbReference type="InterPro" id="IPR020459">
    <property type="entry name" value="AMP-binding"/>
</dbReference>
<comment type="caution">
    <text evidence="5">The sequence shown here is derived from an EMBL/GenBank/DDBJ whole genome shotgun (WGS) entry which is preliminary data.</text>
</comment>
<name>A0A423DU66_9PSED</name>
<dbReference type="Gene3D" id="3.30.300.30">
    <property type="match status" value="1"/>
</dbReference>
<dbReference type="PANTHER" id="PTHR45527">
    <property type="entry name" value="NONRIBOSOMAL PEPTIDE SYNTHETASE"/>
    <property type="match status" value="1"/>
</dbReference>
<dbReference type="FunFam" id="3.40.50.12780:FF:000012">
    <property type="entry name" value="Non-ribosomal peptide synthetase"/>
    <property type="match status" value="1"/>
</dbReference>
<dbReference type="Pfam" id="PF00668">
    <property type="entry name" value="Condensation"/>
    <property type="match status" value="1"/>
</dbReference>
<evidence type="ECO:0000256" key="1">
    <source>
        <dbReference type="ARBA" id="ARBA00001957"/>
    </source>
</evidence>
<dbReference type="PROSITE" id="PS00012">
    <property type="entry name" value="PHOSPHOPANTETHEINE"/>
    <property type="match status" value="1"/>
</dbReference>
<dbReference type="PRINTS" id="PR00154">
    <property type="entry name" value="AMPBINDING"/>
</dbReference>
<dbReference type="NCBIfam" id="TIGR01733">
    <property type="entry name" value="AA-adenyl-dom"/>
    <property type="match status" value="1"/>
</dbReference>
<dbReference type="InterPro" id="IPR036736">
    <property type="entry name" value="ACP-like_sf"/>
</dbReference>
<evidence type="ECO:0000256" key="2">
    <source>
        <dbReference type="ARBA" id="ARBA00022450"/>
    </source>
</evidence>
<keyword evidence="6" id="KW-1185">Reference proteome</keyword>
<dbReference type="GO" id="GO:0003824">
    <property type="term" value="F:catalytic activity"/>
    <property type="evidence" value="ECO:0007669"/>
    <property type="project" value="InterPro"/>
</dbReference>
<dbReference type="InterPro" id="IPR023213">
    <property type="entry name" value="CAT-like_dom_sf"/>
</dbReference>
<dbReference type="Gene3D" id="3.30.559.30">
    <property type="entry name" value="Nonribosomal peptide synthetase, condensation domain"/>
    <property type="match status" value="1"/>
</dbReference>
<dbReference type="GO" id="GO:0044550">
    <property type="term" value="P:secondary metabolite biosynthetic process"/>
    <property type="evidence" value="ECO:0007669"/>
    <property type="project" value="TreeGrafter"/>
</dbReference>
<dbReference type="Pfam" id="PF00501">
    <property type="entry name" value="AMP-binding"/>
    <property type="match status" value="1"/>
</dbReference>
<reference evidence="5 6" key="1">
    <citation type="submission" date="2016-10" db="EMBL/GenBank/DDBJ databases">
        <title>Comparative genome analysis of multiple Pseudomonas spp. focuses on biocontrol and plant growth promoting traits.</title>
        <authorList>
            <person name="Tao X.-Y."/>
            <person name="Taylor C.G."/>
        </authorList>
    </citation>
    <scope>NUCLEOTIDE SEQUENCE [LARGE SCALE GENOMIC DNA]</scope>
    <source>
        <strain evidence="5 6">15D11</strain>
    </source>
</reference>
<dbReference type="InterPro" id="IPR025110">
    <property type="entry name" value="AMP-bd_C"/>
</dbReference>
<dbReference type="Gene3D" id="2.30.38.10">
    <property type="entry name" value="Luciferase, Domain 3"/>
    <property type="match status" value="1"/>
</dbReference>
<dbReference type="Pfam" id="PF13193">
    <property type="entry name" value="AMP-binding_C"/>
    <property type="match status" value="1"/>
</dbReference>
<dbReference type="EMBL" id="MOAM01000015">
    <property type="protein sequence ID" value="ROL75559.1"/>
    <property type="molecule type" value="Genomic_DNA"/>
</dbReference>
<dbReference type="GO" id="GO:0043041">
    <property type="term" value="P:amino acid activation for nonribosomal peptide biosynthetic process"/>
    <property type="evidence" value="ECO:0007669"/>
    <property type="project" value="TreeGrafter"/>
</dbReference>
<dbReference type="FunFam" id="1.10.1200.10:FF:000005">
    <property type="entry name" value="Nonribosomal peptide synthetase 1"/>
    <property type="match status" value="1"/>
</dbReference>
<dbReference type="Pfam" id="PF00550">
    <property type="entry name" value="PP-binding"/>
    <property type="match status" value="1"/>
</dbReference>
<protein>
    <recommendedName>
        <fullName evidence="4">Carrier domain-containing protein</fullName>
    </recommendedName>
</protein>
<keyword evidence="2" id="KW-0596">Phosphopantetheine</keyword>
<feature type="domain" description="Carrier" evidence="4">
    <location>
        <begin position="937"/>
        <end position="1012"/>
    </location>
</feature>
<accession>A0A423DU66</accession>
<dbReference type="PROSITE" id="PS50075">
    <property type="entry name" value="CARRIER"/>
    <property type="match status" value="1"/>
</dbReference>
<dbReference type="InterPro" id="IPR009081">
    <property type="entry name" value="PP-bd_ACP"/>
</dbReference>
<dbReference type="SMART" id="SM00823">
    <property type="entry name" value="PKS_PP"/>
    <property type="match status" value="1"/>
</dbReference>
<evidence type="ECO:0000313" key="6">
    <source>
        <dbReference type="Proteomes" id="UP000285286"/>
    </source>
</evidence>
<dbReference type="FunFam" id="3.40.50.980:FF:000001">
    <property type="entry name" value="Non-ribosomal peptide synthetase"/>
    <property type="match status" value="1"/>
</dbReference>
<dbReference type="InterPro" id="IPR045851">
    <property type="entry name" value="AMP-bd_C_sf"/>
</dbReference>
<gene>
    <name evidence="5" type="ORF">BHU25_09155</name>
</gene>
<keyword evidence="3" id="KW-0597">Phosphoprotein</keyword>
<dbReference type="PANTHER" id="PTHR45527:SF1">
    <property type="entry name" value="FATTY ACID SYNTHASE"/>
    <property type="match status" value="1"/>
</dbReference>
<dbReference type="Gene3D" id="3.30.559.10">
    <property type="entry name" value="Chloramphenicol acetyltransferase-like domain"/>
    <property type="match status" value="1"/>
</dbReference>
<dbReference type="InterPro" id="IPR020845">
    <property type="entry name" value="AMP-binding_CS"/>
</dbReference>
<evidence type="ECO:0000256" key="3">
    <source>
        <dbReference type="ARBA" id="ARBA00022553"/>
    </source>
</evidence>
<dbReference type="InterPro" id="IPR020806">
    <property type="entry name" value="PKS_PP-bd"/>
</dbReference>
<dbReference type="CDD" id="cd05930">
    <property type="entry name" value="A_NRPS"/>
    <property type="match status" value="1"/>
</dbReference>
<dbReference type="InterPro" id="IPR010071">
    <property type="entry name" value="AA_adenyl_dom"/>
</dbReference>
<dbReference type="SUPFAM" id="SSF56801">
    <property type="entry name" value="Acetyl-CoA synthetase-like"/>
    <property type="match status" value="1"/>
</dbReference>
<dbReference type="SUPFAM" id="SSF47336">
    <property type="entry name" value="ACP-like"/>
    <property type="match status" value="1"/>
</dbReference>
<comment type="cofactor">
    <cofactor evidence="1">
        <name>pantetheine 4'-phosphate</name>
        <dbReference type="ChEBI" id="CHEBI:47942"/>
    </cofactor>
</comment>
<evidence type="ECO:0000313" key="5">
    <source>
        <dbReference type="EMBL" id="ROL75559.1"/>
    </source>
</evidence>
<dbReference type="RefSeq" id="WP_123565533.1">
    <property type="nucleotide sequence ID" value="NZ_MOAM01000015.1"/>
</dbReference>
<dbReference type="Gene3D" id="3.40.50.980">
    <property type="match status" value="2"/>
</dbReference>
<dbReference type="GO" id="GO:0031177">
    <property type="term" value="F:phosphopantetheine binding"/>
    <property type="evidence" value="ECO:0007669"/>
    <property type="project" value="InterPro"/>
</dbReference>
<dbReference type="InterPro" id="IPR001242">
    <property type="entry name" value="Condensation_dom"/>
</dbReference>
<proteinExistence type="predicted"/>
<organism evidence="5 6">
    <name type="scientific">Pseudomonas vranovensis</name>
    <dbReference type="NCBI Taxonomy" id="321661"/>
    <lineage>
        <taxon>Bacteria</taxon>
        <taxon>Pseudomonadati</taxon>
        <taxon>Pseudomonadota</taxon>
        <taxon>Gammaproteobacteria</taxon>
        <taxon>Pseudomonadales</taxon>
        <taxon>Pseudomonadaceae</taxon>
        <taxon>Pseudomonas</taxon>
    </lineage>
</organism>
<dbReference type="InterPro" id="IPR006162">
    <property type="entry name" value="Ppantetheine_attach_site"/>
</dbReference>
<dbReference type="Gene3D" id="1.10.1200.10">
    <property type="entry name" value="ACP-like"/>
    <property type="match status" value="1"/>
</dbReference>
<dbReference type="GO" id="GO:0005737">
    <property type="term" value="C:cytoplasm"/>
    <property type="evidence" value="ECO:0007669"/>
    <property type="project" value="TreeGrafter"/>
</dbReference>
<dbReference type="AlphaFoldDB" id="A0A423DU66"/>